<dbReference type="HOGENOM" id="CLU_3227170_0_0_1"/>
<sequence>EVLILPIVCLHIICLQTNNQGQVIQLEEGRFVRPGGYEHLILCQ</sequence>
<name>G1Q6M5_MYOLU</name>
<organism evidence="1 2">
    <name type="scientific">Myotis lucifugus</name>
    <name type="common">Little brown bat</name>
    <dbReference type="NCBI Taxonomy" id="59463"/>
    <lineage>
        <taxon>Eukaryota</taxon>
        <taxon>Metazoa</taxon>
        <taxon>Chordata</taxon>
        <taxon>Craniata</taxon>
        <taxon>Vertebrata</taxon>
        <taxon>Euteleostomi</taxon>
        <taxon>Mammalia</taxon>
        <taxon>Eutheria</taxon>
        <taxon>Laurasiatheria</taxon>
        <taxon>Chiroptera</taxon>
        <taxon>Yangochiroptera</taxon>
        <taxon>Vespertilionidae</taxon>
        <taxon>Myotis</taxon>
    </lineage>
</organism>
<dbReference type="AlphaFoldDB" id="G1Q6M5"/>
<reference evidence="1" key="3">
    <citation type="submission" date="2025-09" db="UniProtKB">
        <authorList>
            <consortium name="Ensembl"/>
        </authorList>
    </citation>
    <scope>IDENTIFICATION</scope>
</reference>
<reference evidence="1" key="2">
    <citation type="submission" date="2025-08" db="UniProtKB">
        <authorList>
            <consortium name="Ensembl"/>
        </authorList>
    </citation>
    <scope>IDENTIFICATION</scope>
</reference>
<accession>G1Q6M5</accession>
<proteinExistence type="predicted"/>
<dbReference type="InParanoid" id="G1Q6M5"/>
<keyword evidence="2" id="KW-1185">Reference proteome</keyword>
<dbReference type="Ensembl" id="ENSMLUT00000026139.1">
    <property type="protein sequence ID" value="ENSMLUP00000019358.1"/>
    <property type="gene ID" value="ENSMLUG00000022752.1"/>
</dbReference>
<dbReference type="EMBL" id="AAPE02013891">
    <property type="status" value="NOT_ANNOTATED_CDS"/>
    <property type="molecule type" value="Genomic_DNA"/>
</dbReference>
<reference evidence="1 2" key="1">
    <citation type="journal article" date="2011" name="Nature">
        <title>A high-resolution map of human evolutionary constraint using 29 mammals.</title>
        <authorList>
            <person name="Lindblad-Toh K."/>
            <person name="Garber M."/>
            <person name="Zuk O."/>
            <person name="Lin M.F."/>
            <person name="Parker B.J."/>
            <person name="Washietl S."/>
            <person name="Kheradpour P."/>
            <person name="Ernst J."/>
            <person name="Jordan G."/>
            <person name="Mauceli E."/>
            <person name="Ward L.D."/>
            <person name="Lowe C.B."/>
            <person name="Holloway A.K."/>
            <person name="Clamp M."/>
            <person name="Gnerre S."/>
            <person name="Alfoldi J."/>
            <person name="Beal K."/>
            <person name="Chang J."/>
            <person name="Clawson H."/>
            <person name="Cuff J."/>
            <person name="Di Palma F."/>
            <person name="Fitzgerald S."/>
            <person name="Flicek P."/>
            <person name="Guttman M."/>
            <person name="Hubisz M.J."/>
            <person name="Jaffe D.B."/>
            <person name="Jungreis I."/>
            <person name="Kent W.J."/>
            <person name="Kostka D."/>
            <person name="Lara M."/>
            <person name="Martins A.L."/>
            <person name="Massingham T."/>
            <person name="Moltke I."/>
            <person name="Raney B.J."/>
            <person name="Rasmussen M.D."/>
            <person name="Robinson J."/>
            <person name="Stark A."/>
            <person name="Vilella A.J."/>
            <person name="Wen J."/>
            <person name="Xie X."/>
            <person name="Zody M.C."/>
            <person name="Baldwin J."/>
            <person name="Bloom T."/>
            <person name="Chin C.W."/>
            <person name="Heiman D."/>
            <person name="Nicol R."/>
            <person name="Nusbaum C."/>
            <person name="Young S."/>
            <person name="Wilkinson J."/>
            <person name="Worley K.C."/>
            <person name="Kovar C.L."/>
            <person name="Muzny D.M."/>
            <person name="Gibbs R.A."/>
            <person name="Cree A."/>
            <person name="Dihn H.H."/>
            <person name="Fowler G."/>
            <person name="Jhangiani S."/>
            <person name="Joshi V."/>
            <person name="Lee S."/>
            <person name="Lewis L.R."/>
            <person name="Nazareth L.V."/>
            <person name="Okwuonu G."/>
            <person name="Santibanez J."/>
            <person name="Warren W.C."/>
            <person name="Mardis E.R."/>
            <person name="Weinstock G.M."/>
            <person name="Wilson R.K."/>
            <person name="Delehaunty K."/>
            <person name="Dooling D."/>
            <person name="Fronik C."/>
            <person name="Fulton L."/>
            <person name="Fulton B."/>
            <person name="Graves T."/>
            <person name="Minx P."/>
            <person name="Sodergren E."/>
            <person name="Birney E."/>
            <person name="Margulies E.H."/>
            <person name="Herrero J."/>
            <person name="Green E.D."/>
            <person name="Haussler D."/>
            <person name="Siepel A."/>
            <person name="Goldman N."/>
            <person name="Pollard K.S."/>
            <person name="Pedersen J.S."/>
            <person name="Lander E.S."/>
            <person name="Kellis M."/>
        </authorList>
    </citation>
    <scope>NUCLEOTIDE SEQUENCE [LARGE SCALE GENOMIC DNA]</scope>
</reference>
<dbReference type="Proteomes" id="UP000001074">
    <property type="component" value="Unassembled WGS sequence"/>
</dbReference>
<protein>
    <submittedName>
        <fullName evidence="1">Uncharacterized protein</fullName>
    </submittedName>
</protein>
<evidence type="ECO:0000313" key="1">
    <source>
        <dbReference type="Ensembl" id="ENSMLUP00000019358.1"/>
    </source>
</evidence>
<evidence type="ECO:0000313" key="2">
    <source>
        <dbReference type="Proteomes" id="UP000001074"/>
    </source>
</evidence>